<dbReference type="Proteomes" id="UP000190080">
    <property type="component" value="Unassembled WGS sequence"/>
</dbReference>
<name>A0A1V4I9J8_9CLOT</name>
<comment type="caution">
    <text evidence="1">The sequence shown here is derived from an EMBL/GenBank/DDBJ whole genome shotgun (WGS) entry which is preliminary data.</text>
</comment>
<keyword evidence="2" id="KW-1185">Reference proteome</keyword>
<evidence type="ECO:0000313" key="2">
    <source>
        <dbReference type="Proteomes" id="UP000190080"/>
    </source>
</evidence>
<sequence>MMEYGWRFNIPSNDNFPHAPWWNYNEEANKIESVGITAEFSAFILEYVDSQAEVYQTALNFARKLIDKMMKDDNHGDMGVGGYIALVEAITKLGLKGFDYDAMAKRLSLLVTEGIEHDVSKWKYYGYRPSNYIQSPKSTYYTANSNIVDIELEYLIDTKPEKDV</sequence>
<dbReference type="AlphaFoldDB" id="A0A1V4I9J8"/>
<gene>
    <name evidence="1" type="ORF">CLORY_42150</name>
</gene>
<accession>A0A1V4I9J8</accession>
<reference evidence="1 2" key="1">
    <citation type="submission" date="2017-03" db="EMBL/GenBank/DDBJ databases">
        <title>Genome sequence of Clostridium oryzae DSM 28571.</title>
        <authorList>
            <person name="Poehlein A."/>
            <person name="Daniel R."/>
        </authorList>
    </citation>
    <scope>NUCLEOTIDE SEQUENCE [LARGE SCALE GENOMIC DNA]</scope>
    <source>
        <strain evidence="1 2">DSM 28571</strain>
    </source>
</reference>
<dbReference type="EMBL" id="MZGV01000092">
    <property type="protein sequence ID" value="OPJ56662.1"/>
    <property type="molecule type" value="Genomic_DNA"/>
</dbReference>
<evidence type="ECO:0000313" key="1">
    <source>
        <dbReference type="EMBL" id="OPJ56662.1"/>
    </source>
</evidence>
<dbReference type="STRING" id="1450648.CLORY_42150"/>
<organism evidence="1 2">
    <name type="scientific">Clostridium oryzae</name>
    <dbReference type="NCBI Taxonomy" id="1450648"/>
    <lineage>
        <taxon>Bacteria</taxon>
        <taxon>Bacillati</taxon>
        <taxon>Bacillota</taxon>
        <taxon>Clostridia</taxon>
        <taxon>Eubacteriales</taxon>
        <taxon>Clostridiaceae</taxon>
        <taxon>Clostridium</taxon>
    </lineage>
</organism>
<protein>
    <submittedName>
        <fullName evidence="1">Uncharacterized protein</fullName>
    </submittedName>
</protein>
<proteinExistence type="predicted"/>